<evidence type="ECO:0000313" key="2">
    <source>
        <dbReference type="Proteomes" id="UP001202052"/>
    </source>
</evidence>
<sequence>MPRETGRTAEVFRITPAFGDRYKGLLVDALSLMRWEMDGSVNPLPEALDAEWHGNPGGTVSDYPSGHAVVPVFSRRLAEETFPRFQGFGHCIPVHVPDARTGDYRAYVPSVVADCLDRKASSSPSAVGEIEHAEFIPERLPLDVPCFRLTDNRTYVYWNGWAARLIQSVAAPENVELRLVWSTEPGAVRHPRPMGF</sequence>
<accession>A0ABT0NML0</accession>
<keyword evidence="2" id="KW-1185">Reference proteome</keyword>
<dbReference type="Proteomes" id="UP001202052">
    <property type="component" value="Unassembled WGS sequence"/>
</dbReference>
<proteinExistence type="predicted"/>
<dbReference type="RefSeq" id="WP_249456645.1">
    <property type="nucleotide sequence ID" value="NZ_JAMCCK010000002.1"/>
</dbReference>
<evidence type="ECO:0000313" key="1">
    <source>
        <dbReference type="EMBL" id="MCL3992092.1"/>
    </source>
</evidence>
<comment type="caution">
    <text evidence="1">The sequence shown here is derived from an EMBL/GenBank/DDBJ whole genome shotgun (WGS) entry which is preliminary data.</text>
</comment>
<gene>
    <name evidence="1" type="ORF">M4438_00830</name>
</gene>
<organism evidence="1 2">
    <name type="scientific">Streptomyces lavenduligriseus</name>
    <dbReference type="NCBI Taxonomy" id="67315"/>
    <lineage>
        <taxon>Bacteria</taxon>
        <taxon>Bacillati</taxon>
        <taxon>Actinomycetota</taxon>
        <taxon>Actinomycetes</taxon>
        <taxon>Kitasatosporales</taxon>
        <taxon>Streptomycetaceae</taxon>
        <taxon>Streptomyces</taxon>
    </lineage>
</organism>
<name>A0ABT0NML0_9ACTN</name>
<protein>
    <submittedName>
        <fullName evidence="1">Uncharacterized protein</fullName>
    </submittedName>
</protein>
<reference evidence="1 2" key="1">
    <citation type="submission" date="2022-05" db="EMBL/GenBank/DDBJ databases">
        <title>Genome Resource of Streptomyces lavenduligriseus GA1-1, a Strain with Broad-Spectrum Antifungal Activity against Phytopathogenic Fungi.</title>
        <authorList>
            <person name="Qi D."/>
        </authorList>
    </citation>
    <scope>NUCLEOTIDE SEQUENCE [LARGE SCALE GENOMIC DNA]</scope>
    <source>
        <strain evidence="1 2">GA1-1</strain>
    </source>
</reference>
<dbReference type="EMBL" id="JAMCCK010000002">
    <property type="protein sequence ID" value="MCL3992092.1"/>
    <property type="molecule type" value="Genomic_DNA"/>
</dbReference>